<dbReference type="GO" id="GO:0003700">
    <property type="term" value="F:DNA-binding transcription factor activity"/>
    <property type="evidence" value="ECO:0007669"/>
    <property type="project" value="TreeGrafter"/>
</dbReference>
<dbReference type="SMART" id="SM00346">
    <property type="entry name" value="HTH_ICLR"/>
    <property type="match status" value="1"/>
</dbReference>
<dbReference type="RefSeq" id="WP_129971299.1">
    <property type="nucleotide sequence ID" value="NZ_JACCEW010000007.1"/>
</dbReference>
<feature type="domain" description="HTH iclR-type" evidence="4">
    <location>
        <begin position="11"/>
        <end position="74"/>
    </location>
</feature>
<keyword evidence="7" id="KW-1185">Reference proteome</keyword>
<dbReference type="Gene3D" id="1.10.10.10">
    <property type="entry name" value="Winged helix-like DNA-binding domain superfamily/Winged helix DNA-binding domain"/>
    <property type="match status" value="1"/>
</dbReference>
<reference evidence="6 7" key="1">
    <citation type="submission" date="2020-07" db="EMBL/GenBank/DDBJ databases">
        <title>Taxonomic revisions and descriptions of new bacterial species based on genomic comparisons in the high-G+C-content subgroup of the family Alcaligenaceae.</title>
        <authorList>
            <person name="Szabo A."/>
            <person name="Felfoldi T."/>
        </authorList>
    </citation>
    <scope>NUCLEOTIDE SEQUENCE [LARGE SCALE GENOMIC DNA]</scope>
    <source>
        <strain evidence="6 7">DSM 25264</strain>
    </source>
</reference>
<evidence type="ECO:0000256" key="1">
    <source>
        <dbReference type="ARBA" id="ARBA00023015"/>
    </source>
</evidence>
<dbReference type="InterPro" id="IPR036388">
    <property type="entry name" value="WH-like_DNA-bd_sf"/>
</dbReference>
<organism evidence="6 7">
    <name type="scientific">Allopusillimonas soli</name>
    <dbReference type="NCBI Taxonomy" id="659016"/>
    <lineage>
        <taxon>Bacteria</taxon>
        <taxon>Pseudomonadati</taxon>
        <taxon>Pseudomonadota</taxon>
        <taxon>Betaproteobacteria</taxon>
        <taxon>Burkholderiales</taxon>
        <taxon>Alcaligenaceae</taxon>
        <taxon>Allopusillimonas</taxon>
    </lineage>
</organism>
<dbReference type="InterPro" id="IPR005471">
    <property type="entry name" value="Tscrpt_reg_IclR_N"/>
</dbReference>
<gene>
    <name evidence="6" type="ORF">H0A68_17825</name>
</gene>
<dbReference type="GO" id="GO:0003677">
    <property type="term" value="F:DNA binding"/>
    <property type="evidence" value="ECO:0007669"/>
    <property type="project" value="UniProtKB-KW"/>
</dbReference>
<dbReference type="SUPFAM" id="SSF55781">
    <property type="entry name" value="GAF domain-like"/>
    <property type="match status" value="1"/>
</dbReference>
<protein>
    <submittedName>
        <fullName evidence="6">Helix-turn-helix domain-containing protein</fullName>
    </submittedName>
</protein>
<dbReference type="Pfam" id="PF01614">
    <property type="entry name" value="IclR_C"/>
    <property type="match status" value="1"/>
</dbReference>
<evidence type="ECO:0000256" key="2">
    <source>
        <dbReference type="ARBA" id="ARBA00023125"/>
    </source>
</evidence>
<keyword evidence="1" id="KW-0805">Transcription regulation</keyword>
<dbReference type="GO" id="GO:0045892">
    <property type="term" value="P:negative regulation of DNA-templated transcription"/>
    <property type="evidence" value="ECO:0007669"/>
    <property type="project" value="TreeGrafter"/>
</dbReference>
<evidence type="ECO:0000259" key="5">
    <source>
        <dbReference type="PROSITE" id="PS51078"/>
    </source>
</evidence>
<sequence length="256" mass="27555">MNISKDLTSGPKTFVRGLRVLEALRQAGEGGLKITDIAAATGIQRTTVYRYLDVLLDEDYAVASEDGRRFRFNASRSAGSALDIFEQTIARLKPVLRNISAQAGDSSFLVCRENGDSHCVHREVGSYPLQVLAVTIGHRQPLGVGAAGLALLANLPEADIEQVLVVNQEILPRFGGMSTAKMRRLIASTLERGWSAVGNAAVPGVVGVGLPVPRRGGHPLFGVSVSSVVERMNLQRQRYIVNLIQRELAASGLEND</sequence>
<evidence type="ECO:0000256" key="3">
    <source>
        <dbReference type="ARBA" id="ARBA00023163"/>
    </source>
</evidence>
<dbReference type="InterPro" id="IPR050707">
    <property type="entry name" value="HTH_MetabolicPath_Reg"/>
</dbReference>
<feature type="domain" description="IclR-ED" evidence="5">
    <location>
        <begin position="73"/>
        <end position="256"/>
    </location>
</feature>
<dbReference type="OrthoDB" id="13103at2"/>
<evidence type="ECO:0000313" key="7">
    <source>
        <dbReference type="Proteomes" id="UP000580517"/>
    </source>
</evidence>
<dbReference type="CDD" id="cd00090">
    <property type="entry name" value="HTH_ARSR"/>
    <property type="match status" value="1"/>
</dbReference>
<accession>A0A853FK46</accession>
<name>A0A853FK46_9BURK</name>
<dbReference type="SUPFAM" id="SSF46785">
    <property type="entry name" value="Winged helix' DNA-binding domain"/>
    <property type="match status" value="1"/>
</dbReference>
<dbReference type="EMBL" id="JACCEW010000007">
    <property type="protein sequence ID" value="NYT38741.1"/>
    <property type="molecule type" value="Genomic_DNA"/>
</dbReference>
<dbReference type="PROSITE" id="PS51078">
    <property type="entry name" value="ICLR_ED"/>
    <property type="match status" value="1"/>
</dbReference>
<proteinExistence type="predicted"/>
<keyword evidence="3" id="KW-0804">Transcription</keyword>
<evidence type="ECO:0000259" key="4">
    <source>
        <dbReference type="PROSITE" id="PS51077"/>
    </source>
</evidence>
<dbReference type="Pfam" id="PF09339">
    <property type="entry name" value="HTH_IclR"/>
    <property type="match status" value="1"/>
</dbReference>
<dbReference type="InterPro" id="IPR036390">
    <property type="entry name" value="WH_DNA-bd_sf"/>
</dbReference>
<keyword evidence="2" id="KW-0238">DNA-binding</keyword>
<comment type="caution">
    <text evidence="6">The sequence shown here is derived from an EMBL/GenBank/DDBJ whole genome shotgun (WGS) entry which is preliminary data.</text>
</comment>
<dbReference type="InterPro" id="IPR029016">
    <property type="entry name" value="GAF-like_dom_sf"/>
</dbReference>
<dbReference type="PROSITE" id="PS51077">
    <property type="entry name" value="HTH_ICLR"/>
    <property type="match status" value="1"/>
</dbReference>
<dbReference type="PANTHER" id="PTHR30136:SF39">
    <property type="entry name" value="TRANSCRIPTIONAL REGULATORY PROTEIN"/>
    <property type="match status" value="1"/>
</dbReference>
<evidence type="ECO:0000313" key="6">
    <source>
        <dbReference type="EMBL" id="NYT38741.1"/>
    </source>
</evidence>
<dbReference type="AlphaFoldDB" id="A0A853FK46"/>
<dbReference type="InterPro" id="IPR011991">
    <property type="entry name" value="ArsR-like_HTH"/>
</dbReference>
<dbReference type="Gene3D" id="3.30.450.40">
    <property type="match status" value="1"/>
</dbReference>
<dbReference type="InterPro" id="IPR014757">
    <property type="entry name" value="Tscrpt_reg_IclR_C"/>
</dbReference>
<dbReference type="PANTHER" id="PTHR30136">
    <property type="entry name" value="HELIX-TURN-HELIX TRANSCRIPTIONAL REGULATOR, ICLR FAMILY"/>
    <property type="match status" value="1"/>
</dbReference>
<dbReference type="Proteomes" id="UP000580517">
    <property type="component" value="Unassembled WGS sequence"/>
</dbReference>